<keyword evidence="3" id="KW-1185">Reference proteome</keyword>
<feature type="domain" description="Ribbon-helix-helix protein CopG" evidence="1">
    <location>
        <begin position="3"/>
        <end position="41"/>
    </location>
</feature>
<name>A0A060NJZ7_9BURK</name>
<organism evidence="2 3">
    <name type="scientific">Serpentinimonas maccroryi</name>
    <dbReference type="NCBI Taxonomy" id="1458426"/>
    <lineage>
        <taxon>Bacteria</taxon>
        <taxon>Pseudomonadati</taxon>
        <taxon>Pseudomonadota</taxon>
        <taxon>Betaproteobacteria</taxon>
        <taxon>Burkholderiales</taxon>
        <taxon>Comamonadaceae</taxon>
        <taxon>Serpentinimonas</taxon>
    </lineage>
</organism>
<accession>A0A060NJZ7</accession>
<dbReference type="EMBL" id="AP014569">
    <property type="protein sequence ID" value="BAO82716.1"/>
    <property type="molecule type" value="Genomic_DNA"/>
</dbReference>
<dbReference type="OrthoDB" id="9154579at2"/>
<proteinExistence type="predicted"/>
<gene>
    <name evidence="2" type="ORF">SMCB_0488</name>
</gene>
<protein>
    <recommendedName>
        <fullName evidence="1">Ribbon-helix-helix protein CopG domain-containing protein</fullName>
    </recommendedName>
</protein>
<dbReference type="AlphaFoldDB" id="A0A060NJZ7"/>
<dbReference type="Proteomes" id="UP000066014">
    <property type="component" value="Chromosome"/>
</dbReference>
<dbReference type="KEGG" id="cbab:SMCB_0488"/>
<dbReference type="SUPFAM" id="SSF47598">
    <property type="entry name" value="Ribbon-helix-helix"/>
    <property type="match status" value="1"/>
</dbReference>
<dbReference type="InterPro" id="IPR002145">
    <property type="entry name" value="CopG"/>
</dbReference>
<dbReference type="CDD" id="cd21631">
    <property type="entry name" value="RHH_CopG_NikR-like"/>
    <property type="match status" value="1"/>
</dbReference>
<reference evidence="2 3" key="1">
    <citation type="journal article" date="2014" name="Nat. Commun.">
        <title>Physiological and genomic features of highly alkaliphilic hydrogen-utilizing Betaproteobacteria from a continental serpentinizing site.</title>
        <authorList>
            <person name="Suzuki S."/>
            <person name="Kuenen J.G."/>
            <person name="Schipper K."/>
            <person name="van der Velde S."/>
            <person name="Ishii S."/>
            <person name="Wu A."/>
            <person name="Sorokin D.Y."/>
            <person name="Tenney A."/>
            <person name="Meng X.Y."/>
            <person name="Morrill P.L."/>
            <person name="Kamagata Y."/>
            <person name="Muyzer G."/>
            <person name="Nealson K.H."/>
        </authorList>
    </citation>
    <scope>NUCLEOTIDE SEQUENCE [LARGE SCALE GENOMIC DNA]</scope>
    <source>
        <strain evidence="2 3">B1</strain>
    </source>
</reference>
<dbReference type="HOGENOM" id="CLU_181431_0_0_4"/>
<evidence type="ECO:0000313" key="2">
    <source>
        <dbReference type="EMBL" id="BAO82716.1"/>
    </source>
</evidence>
<dbReference type="GO" id="GO:0006355">
    <property type="term" value="P:regulation of DNA-templated transcription"/>
    <property type="evidence" value="ECO:0007669"/>
    <property type="project" value="InterPro"/>
</dbReference>
<evidence type="ECO:0000313" key="3">
    <source>
        <dbReference type="Proteomes" id="UP000066014"/>
    </source>
</evidence>
<dbReference type="Gene3D" id="1.10.1220.10">
    <property type="entry name" value="Met repressor-like"/>
    <property type="match status" value="1"/>
</dbReference>
<sequence length="78" mass="8646">MHFNIYLDDSTGQQLNAMALQVGQSRNALIRAAVREWLAQQSQPQWPLAVASFQGLADVPPFEASRERLKAPVDDPLA</sequence>
<dbReference type="RefSeq" id="WP_034114278.1">
    <property type="nucleotide sequence ID" value="NZ_AP014569.1"/>
</dbReference>
<dbReference type="InterPro" id="IPR010985">
    <property type="entry name" value="Ribbon_hlx_hlx"/>
</dbReference>
<dbReference type="Pfam" id="PF01402">
    <property type="entry name" value="RHH_1"/>
    <property type="match status" value="1"/>
</dbReference>
<evidence type="ECO:0000259" key="1">
    <source>
        <dbReference type="Pfam" id="PF01402"/>
    </source>
</evidence>
<dbReference type="STRING" id="1458426.SMCB_0488"/>
<dbReference type="InterPro" id="IPR013321">
    <property type="entry name" value="Arc_rbn_hlx_hlx"/>
</dbReference>